<keyword evidence="2" id="KW-1185">Reference proteome</keyword>
<proteinExistence type="predicted"/>
<reference evidence="1 2" key="1">
    <citation type="submission" date="2019-03" db="EMBL/GenBank/DDBJ databases">
        <title>Roseomonas sp. a novel Roseomonas species isolated from Sea whip Gorgonian.</title>
        <authorList>
            <person name="Li F."/>
            <person name="Pan X."/>
            <person name="Huang S."/>
            <person name="Li Z."/>
            <person name="Meng B."/>
        </authorList>
    </citation>
    <scope>NUCLEOTIDE SEQUENCE [LARGE SCALE GENOMIC DNA]</scope>
    <source>
        <strain evidence="1 2">M0104</strain>
    </source>
</reference>
<dbReference type="EMBL" id="SNVJ01000003">
    <property type="protein sequence ID" value="MXP62777.1"/>
    <property type="molecule type" value="Genomic_DNA"/>
</dbReference>
<comment type="caution">
    <text evidence="1">The sequence shown here is derived from an EMBL/GenBank/DDBJ whole genome shotgun (WGS) entry which is preliminary data.</text>
</comment>
<evidence type="ECO:0000313" key="1">
    <source>
        <dbReference type="EMBL" id="MXP62777.1"/>
    </source>
</evidence>
<dbReference type="Proteomes" id="UP000460715">
    <property type="component" value="Unassembled WGS sequence"/>
</dbReference>
<dbReference type="Pfam" id="PF25209">
    <property type="entry name" value="Phage_capsid_4"/>
    <property type="match status" value="1"/>
</dbReference>
<gene>
    <name evidence="1" type="ORF">E0493_05360</name>
</gene>
<dbReference type="OrthoDB" id="9806592at2"/>
<accession>A0A845BBN4</accession>
<evidence type="ECO:0000313" key="2">
    <source>
        <dbReference type="Proteomes" id="UP000460715"/>
    </source>
</evidence>
<dbReference type="RefSeq" id="WP_160935883.1">
    <property type="nucleotide sequence ID" value="NZ_SNVJ01000003.1"/>
</dbReference>
<sequence length="592" mass="63093">MPVDLLTRSAAIQPESFDEAARTVRVVWSTGAAVNRRDAQGPFSEVLSLAPDHVRLDHLRGASVLDTHQQRDLRNVLGVVQEAGVESGEGWATIRFSTRAEVQPIVQDVRDGVIRHVSVGYSVDRWQDAVANGTRTRTAVSWTPREISFVPLPADPGASVRSAPVATETQTVETGNRAEINQQIRSIANVSGLDAAFADALIDQAATVDQARSAAFEELVRRGGGTIQTQRIEVGQSNDDPAVLVTRMAEALAANLTGQTPSDAARPYMGLGMADSARALLAARGERVGSLSREEVLTRAAAHTLSDFPNLLTGVGNRVLLPAYQAAQTPLRQLARQRNASDFRPVSLLRIGEFGKLKPVNEMGEIKALTTGEATEGYTLDTFGGMFALSRKAIINDDLGAFGQWATMMGRAAADTEADQLVNLLIQSSGAGPVMGDGKRLFHADHGNLAATGGTLNVSTLSAARLAMRTQKGLDGSSPINVTPRFLLVAPDLETLAEQILADLAAGTVADQNPFSGKLTLLVESRLPAGAWYVFADPAVSTVFEYAYLSSAQGPQLATRDGWDVLAREFRVVLDFGCGAVDWRGAYRNAGA</sequence>
<dbReference type="NCBIfam" id="NF045541">
    <property type="entry name" value="scaf_prot_MCP2"/>
    <property type="match status" value="1"/>
</dbReference>
<protein>
    <submittedName>
        <fullName evidence="1">Peptidase U35</fullName>
    </submittedName>
</protein>
<organism evidence="1 2">
    <name type="scientific">Teichococcus coralli</name>
    <dbReference type="NCBI Taxonomy" id="2545983"/>
    <lineage>
        <taxon>Bacteria</taxon>
        <taxon>Pseudomonadati</taxon>
        <taxon>Pseudomonadota</taxon>
        <taxon>Alphaproteobacteria</taxon>
        <taxon>Acetobacterales</taxon>
        <taxon>Roseomonadaceae</taxon>
        <taxon>Roseomonas</taxon>
    </lineage>
</organism>
<dbReference type="AlphaFoldDB" id="A0A845BBN4"/>
<name>A0A845BBN4_9PROT</name>